<reference evidence="1" key="2">
    <citation type="submission" date="2020-09" db="EMBL/GenBank/DDBJ databases">
        <authorList>
            <person name="Sun Q."/>
            <person name="Ohkuma M."/>
        </authorList>
    </citation>
    <scope>NUCLEOTIDE SEQUENCE</scope>
    <source>
        <strain evidence="1">JCM 10088</strain>
    </source>
</reference>
<proteinExistence type="predicted"/>
<gene>
    <name evidence="1" type="ORF">GCM10007981_08870</name>
</gene>
<keyword evidence="2" id="KW-1185">Reference proteome</keyword>
<sequence>MRVIVKHFRNSKELRAYVDTELASLRRELMSLSAVTKNYSGEDPLPSNEAFKEIVFKNSSGQEIFNARIYYKASKNTEMLIINEAIAYIKKKYALLEDFKKKIDFIMWDGPLLVLMVDSIPYIIIMDKNTTNNIEDEK</sequence>
<protein>
    <submittedName>
        <fullName evidence="1">Uncharacterized protein</fullName>
    </submittedName>
</protein>
<evidence type="ECO:0000313" key="2">
    <source>
        <dbReference type="Proteomes" id="UP000610960"/>
    </source>
</evidence>
<dbReference type="RefSeq" id="WP_075058924.1">
    <property type="nucleotide sequence ID" value="NZ_BMNL01000002.1"/>
</dbReference>
<dbReference type="AlphaFoldDB" id="A0A830GVP2"/>
<dbReference type="Proteomes" id="UP000610960">
    <property type="component" value="Unassembled WGS sequence"/>
</dbReference>
<organism evidence="1 2">
    <name type="scientific">Thermocladium modestius</name>
    <dbReference type="NCBI Taxonomy" id="62609"/>
    <lineage>
        <taxon>Archaea</taxon>
        <taxon>Thermoproteota</taxon>
        <taxon>Thermoprotei</taxon>
        <taxon>Thermoproteales</taxon>
        <taxon>Thermoproteaceae</taxon>
        <taxon>Thermocladium</taxon>
    </lineage>
</organism>
<comment type="caution">
    <text evidence="1">The sequence shown here is derived from an EMBL/GenBank/DDBJ whole genome shotgun (WGS) entry which is preliminary data.</text>
</comment>
<dbReference type="EMBL" id="BMNL01000002">
    <property type="protein sequence ID" value="GGP20507.1"/>
    <property type="molecule type" value="Genomic_DNA"/>
</dbReference>
<name>A0A830GVP2_9CREN</name>
<evidence type="ECO:0000313" key="1">
    <source>
        <dbReference type="EMBL" id="GGP20507.1"/>
    </source>
</evidence>
<accession>A0A830GVP2</accession>
<reference evidence="1" key="1">
    <citation type="journal article" date="2014" name="Int. J. Syst. Evol. Microbiol.">
        <title>Complete genome sequence of Corynebacterium casei LMG S-19264T (=DSM 44701T), isolated from a smear-ripened cheese.</title>
        <authorList>
            <consortium name="US DOE Joint Genome Institute (JGI-PGF)"/>
            <person name="Walter F."/>
            <person name="Albersmeier A."/>
            <person name="Kalinowski J."/>
            <person name="Ruckert C."/>
        </authorList>
    </citation>
    <scope>NUCLEOTIDE SEQUENCE</scope>
    <source>
        <strain evidence="1">JCM 10088</strain>
    </source>
</reference>